<dbReference type="EMBL" id="LAQL01000004">
    <property type="protein sequence ID" value="KLN61317.1"/>
    <property type="molecule type" value="Genomic_DNA"/>
</dbReference>
<sequence>MSHSMLTIQLVWQKATPILGRDQDIWRKDKFGSLIHRHSYGMQSDYGWHIDHIYPDSKGGPDVVANYQPLQWKNNIAKSDKVGLRGLSLFGSFPRS</sequence>
<evidence type="ECO:0008006" key="3">
    <source>
        <dbReference type="Google" id="ProtNLM"/>
    </source>
</evidence>
<accession>A0A0H2MKN4</accession>
<gene>
    <name evidence="1" type="ORF">WH96_06605</name>
</gene>
<dbReference type="PANTHER" id="PTHR33427:SF2">
    <property type="entry name" value="TRICHOHYALIN"/>
    <property type="match status" value="1"/>
</dbReference>
<dbReference type="PANTHER" id="PTHR33427">
    <property type="entry name" value="HNH ENDONUCLEASE"/>
    <property type="match status" value="1"/>
</dbReference>
<dbReference type="AlphaFoldDB" id="A0A0H2MKN4"/>
<keyword evidence="2" id="KW-1185">Reference proteome</keyword>
<proteinExistence type="predicted"/>
<dbReference type="OrthoDB" id="7864535at2"/>
<dbReference type="Proteomes" id="UP000035444">
    <property type="component" value="Unassembled WGS sequence"/>
</dbReference>
<dbReference type="RefSeq" id="WP_047763398.1">
    <property type="nucleotide sequence ID" value="NZ_LAQL01000004.1"/>
</dbReference>
<comment type="caution">
    <text evidence="1">The sequence shown here is derived from an EMBL/GenBank/DDBJ whole genome shotgun (WGS) entry which is preliminary data.</text>
</comment>
<dbReference type="STRING" id="1489064.WH96_06605"/>
<organism evidence="1 2">
    <name type="scientific">Kiloniella spongiae</name>
    <dbReference type="NCBI Taxonomy" id="1489064"/>
    <lineage>
        <taxon>Bacteria</taxon>
        <taxon>Pseudomonadati</taxon>
        <taxon>Pseudomonadota</taxon>
        <taxon>Alphaproteobacteria</taxon>
        <taxon>Rhodospirillales</taxon>
        <taxon>Kiloniellaceae</taxon>
        <taxon>Kiloniella</taxon>
    </lineage>
</organism>
<evidence type="ECO:0000313" key="1">
    <source>
        <dbReference type="EMBL" id="KLN61317.1"/>
    </source>
</evidence>
<reference evidence="1 2" key="1">
    <citation type="submission" date="2015-03" db="EMBL/GenBank/DDBJ databases">
        <title>Genome Sequence of Kiloniella spongiae MEBiC09566, isolated from a marine sponge.</title>
        <authorList>
            <person name="Shao Z."/>
            <person name="Wang L."/>
            <person name="Li X."/>
        </authorList>
    </citation>
    <scope>NUCLEOTIDE SEQUENCE [LARGE SCALE GENOMIC DNA]</scope>
    <source>
        <strain evidence="1 2">MEBiC09566</strain>
    </source>
</reference>
<protein>
    <recommendedName>
        <fullName evidence="3">HNH domain-containing protein</fullName>
    </recommendedName>
</protein>
<name>A0A0H2MKN4_9PROT</name>
<dbReference type="Gene3D" id="1.10.30.50">
    <property type="match status" value="1"/>
</dbReference>
<evidence type="ECO:0000313" key="2">
    <source>
        <dbReference type="Proteomes" id="UP000035444"/>
    </source>
</evidence>